<dbReference type="RefSeq" id="WP_311585355.1">
    <property type="nucleotide sequence ID" value="NZ_JAVRFH010000102.1"/>
</dbReference>
<gene>
    <name evidence="1" type="ORF">RM812_39360</name>
</gene>
<sequence>MTTGACLIVDAKLTMVDSVVWAATELLPQLGVTEPVDSAILHPTCSMRHLKDVEQLQAVAAFIARDVTVPLYAECCGFAGDRGLLHKELTEAATAHDRSSVPGPPRLTFPGEYPSTQQHWARPRRPLVSCWL</sequence>
<organism evidence="1 2">
    <name type="scientific">Streptomyces lancefieldiae</name>
    <dbReference type="NCBI Taxonomy" id="3075520"/>
    <lineage>
        <taxon>Bacteria</taxon>
        <taxon>Bacillati</taxon>
        <taxon>Actinomycetota</taxon>
        <taxon>Actinomycetes</taxon>
        <taxon>Kitasatosporales</taxon>
        <taxon>Streptomycetaceae</taxon>
        <taxon>Streptomyces</taxon>
    </lineage>
</organism>
<proteinExistence type="predicted"/>
<evidence type="ECO:0000313" key="1">
    <source>
        <dbReference type="EMBL" id="MDT0616160.1"/>
    </source>
</evidence>
<comment type="caution">
    <text evidence="1">The sequence shown here is derived from an EMBL/GenBank/DDBJ whole genome shotgun (WGS) entry which is preliminary data.</text>
</comment>
<accession>A0ABU3B263</accession>
<name>A0ABU3B263_9ACTN</name>
<dbReference type="Proteomes" id="UP001180724">
    <property type="component" value="Unassembled WGS sequence"/>
</dbReference>
<reference evidence="1" key="1">
    <citation type="submission" date="2024-05" db="EMBL/GenBank/DDBJ databases">
        <title>30 novel species of actinomycetes from the DSMZ collection.</title>
        <authorList>
            <person name="Nouioui I."/>
        </authorList>
    </citation>
    <scope>NUCLEOTIDE SEQUENCE</scope>
    <source>
        <strain evidence="1">DSM 40712</strain>
    </source>
</reference>
<evidence type="ECO:0000313" key="2">
    <source>
        <dbReference type="Proteomes" id="UP001180724"/>
    </source>
</evidence>
<protein>
    <submittedName>
        <fullName evidence="1">Uncharacterized protein</fullName>
    </submittedName>
</protein>
<dbReference type="EMBL" id="JAVRFH010000102">
    <property type="protein sequence ID" value="MDT0616160.1"/>
    <property type="molecule type" value="Genomic_DNA"/>
</dbReference>
<keyword evidence="2" id="KW-1185">Reference proteome</keyword>